<reference evidence="2" key="1">
    <citation type="journal article" date="2023" name="Mol. Phylogenet. Evol.">
        <title>Genome-scale phylogeny and comparative genomics of the fungal order Sordariales.</title>
        <authorList>
            <person name="Hensen N."/>
            <person name="Bonometti L."/>
            <person name="Westerberg I."/>
            <person name="Brannstrom I.O."/>
            <person name="Guillou S."/>
            <person name="Cros-Aarteil S."/>
            <person name="Calhoun S."/>
            <person name="Haridas S."/>
            <person name="Kuo A."/>
            <person name="Mondo S."/>
            <person name="Pangilinan J."/>
            <person name="Riley R."/>
            <person name="LaButti K."/>
            <person name="Andreopoulos B."/>
            <person name="Lipzen A."/>
            <person name="Chen C."/>
            <person name="Yan M."/>
            <person name="Daum C."/>
            <person name="Ng V."/>
            <person name="Clum A."/>
            <person name="Steindorff A."/>
            <person name="Ohm R.A."/>
            <person name="Martin F."/>
            <person name="Silar P."/>
            <person name="Natvig D.O."/>
            <person name="Lalanne C."/>
            <person name="Gautier V."/>
            <person name="Ament-Velasquez S.L."/>
            <person name="Kruys A."/>
            <person name="Hutchinson M.I."/>
            <person name="Powell A.J."/>
            <person name="Barry K."/>
            <person name="Miller A.N."/>
            <person name="Grigoriev I.V."/>
            <person name="Debuchy R."/>
            <person name="Gladieux P."/>
            <person name="Hiltunen Thoren M."/>
            <person name="Johannesson H."/>
        </authorList>
    </citation>
    <scope>NUCLEOTIDE SEQUENCE</scope>
    <source>
        <strain evidence="2">CBS 103.79</strain>
    </source>
</reference>
<protein>
    <submittedName>
        <fullName evidence="2">Uncharacterized protein</fullName>
    </submittedName>
</protein>
<proteinExistence type="predicted"/>
<accession>A0AAN6MIF3</accession>
<evidence type="ECO:0000256" key="1">
    <source>
        <dbReference type="SAM" id="MobiDB-lite"/>
    </source>
</evidence>
<feature type="region of interest" description="Disordered" evidence="1">
    <location>
        <begin position="208"/>
        <end position="279"/>
    </location>
</feature>
<reference evidence="2" key="2">
    <citation type="submission" date="2023-05" db="EMBL/GenBank/DDBJ databases">
        <authorList>
            <consortium name="Lawrence Berkeley National Laboratory"/>
            <person name="Steindorff A."/>
            <person name="Hensen N."/>
            <person name="Bonometti L."/>
            <person name="Westerberg I."/>
            <person name="Brannstrom I.O."/>
            <person name="Guillou S."/>
            <person name="Cros-Aarteil S."/>
            <person name="Calhoun S."/>
            <person name="Haridas S."/>
            <person name="Kuo A."/>
            <person name="Mondo S."/>
            <person name="Pangilinan J."/>
            <person name="Riley R."/>
            <person name="Labutti K."/>
            <person name="Andreopoulos B."/>
            <person name="Lipzen A."/>
            <person name="Chen C."/>
            <person name="Yanf M."/>
            <person name="Daum C."/>
            <person name="Ng V."/>
            <person name="Clum A."/>
            <person name="Ohm R."/>
            <person name="Martin F."/>
            <person name="Silar P."/>
            <person name="Natvig D."/>
            <person name="Lalanne C."/>
            <person name="Gautier V."/>
            <person name="Ament-Velasquez S.L."/>
            <person name="Kruys A."/>
            <person name="Hutchinson M.I."/>
            <person name="Powell A.J."/>
            <person name="Barry K."/>
            <person name="Miller A.N."/>
            <person name="Grigoriev I.V."/>
            <person name="Debuchy R."/>
            <person name="Gladieux P."/>
            <person name="Thoren M.H."/>
            <person name="Johannesson H."/>
        </authorList>
    </citation>
    <scope>NUCLEOTIDE SEQUENCE</scope>
    <source>
        <strain evidence="2">CBS 103.79</strain>
    </source>
</reference>
<gene>
    <name evidence="2" type="ORF">C8A05DRAFT_35544</name>
</gene>
<evidence type="ECO:0000313" key="2">
    <source>
        <dbReference type="EMBL" id="KAK3900809.1"/>
    </source>
</evidence>
<feature type="region of interest" description="Disordered" evidence="1">
    <location>
        <begin position="98"/>
        <end position="195"/>
    </location>
</feature>
<name>A0AAN6MIF3_9PEZI</name>
<evidence type="ECO:0000313" key="3">
    <source>
        <dbReference type="Proteomes" id="UP001303889"/>
    </source>
</evidence>
<feature type="region of interest" description="Disordered" evidence="1">
    <location>
        <begin position="52"/>
        <end position="84"/>
    </location>
</feature>
<sequence length="279" mass="30099">MASFSRRGRIPGVLNPEGNGPATQPLTTALTFYNCDININCSYSIPTRANNHPLPLLPRRPQQSTNKPNTDPASPGQSQRRPRPLGSFASIYASNAHYHPEKRPIPPHPPASQGRASQPAGGVGPSRMSGGEDAQREYGDEEREPGAQPRWDAGRCQIGFAAWRERAPSDESEVSERVGFSQGYGATGEKGDDGSQLATVLGLGNRMRGKKATVEDGEEDDNDDDGLSMKVCIGTKSEAEQAEAGDQGEVRLKLRRRARTGEGPTSGDPARRGHQFQGW</sequence>
<feature type="compositionally biased region" description="Polar residues" evidence="1">
    <location>
        <begin position="62"/>
        <end position="79"/>
    </location>
</feature>
<feature type="compositionally biased region" description="Acidic residues" evidence="1">
    <location>
        <begin position="215"/>
        <end position="226"/>
    </location>
</feature>
<dbReference type="EMBL" id="MU855635">
    <property type="protein sequence ID" value="KAK3900809.1"/>
    <property type="molecule type" value="Genomic_DNA"/>
</dbReference>
<comment type="caution">
    <text evidence="2">The sequence shown here is derived from an EMBL/GenBank/DDBJ whole genome shotgun (WGS) entry which is preliminary data.</text>
</comment>
<dbReference type="Proteomes" id="UP001303889">
    <property type="component" value="Unassembled WGS sequence"/>
</dbReference>
<feature type="region of interest" description="Disordered" evidence="1">
    <location>
        <begin position="1"/>
        <end position="22"/>
    </location>
</feature>
<dbReference type="AlphaFoldDB" id="A0AAN6MIF3"/>
<keyword evidence="3" id="KW-1185">Reference proteome</keyword>
<organism evidence="2 3">
    <name type="scientific">Staphylotrichum tortipilum</name>
    <dbReference type="NCBI Taxonomy" id="2831512"/>
    <lineage>
        <taxon>Eukaryota</taxon>
        <taxon>Fungi</taxon>
        <taxon>Dikarya</taxon>
        <taxon>Ascomycota</taxon>
        <taxon>Pezizomycotina</taxon>
        <taxon>Sordariomycetes</taxon>
        <taxon>Sordariomycetidae</taxon>
        <taxon>Sordariales</taxon>
        <taxon>Chaetomiaceae</taxon>
        <taxon>Staphylotrichum</taxon>
    </lineage>
</organism>